<feature type="compositionally biased region" description="Polar residues" evidence="2">
    <location>
        <begin position="284"/>
        <end position="294"/>
    </location>
</feature>
<keyword evidence="1" id="KW-0479">Metal-binding</keyword>
<feature type="compositionally biased region" description="Polar residues" evidence="2">
    <location>
        <begin position="174"/>
        <end position="184"/>
    </location>
</feature>
<dbReference type="SUPFAM" id="SSF57756">
    <property type="entry name" value="Retrovirus zinc finger-like domains"/>
    <property type="match status" value="1"/>
</dbReference>
<accession>A0AAV0J765</accession>
<protein>
    <recommendedName>
        <fullName evidence="3">CCHC-type domain-containing protein</fullName>
    </recommendedName>
</protein>
<dbReference type="AlphaFoldDB" id="A0AAV0J765"/>
<feature type="domain" description="CCHC-type" evidence="3">
    <location>
        <begin position="80"/>
        <end position="95"/>
    </location>
</feature>
<dbReference type="Proteomes" id="UP001154282">
    <property type="component" value="Unassembled WGS sequence"/>
</dbReference>
<feature type="compositionally biased region" description="Polar residues" evidence="2">
    <location>
        <begin position="237"/>
        <end position="258"/>
    </location>
</feature>
<dbReference type="InterPro" id="IPR001878">
    <property type="entry name" value="Znf_CCHC"/>
</dbReference>
<dbReference type="PANTHER" id="PTHR31286:SF99">
    <property type="entry name" value="DUF4283 DOMAIN-CONTAINING PROTEIN"/>
    <property type="match status" value="1"/>
</dbReference>
<comment type="caution">
    <text evidence="4">The sequence shown here is derived from an EMBL/GenBank/DDBJ whole genome shotgun (WGS) entry which is preliminary data.</text>
</comment>
<dbReference type="PANTHER" id="PTHR31286">
    <property type="entry name" value="GLYCINE-RICH CELL WALL STRUCTURAL PROTEIN 1.8-LIKE"/>
    <property type="match status" value="1"/>
</dbReference>
<reference evidence="4" key="1">
    <citation type="submission" date="2022-08" db="EMBL/GenBank/DDBJ databases">
        <authorList>
            <person name="Gutierrez-Valencia J."/>
        </authorList>
    </citation>
    <scope>NUCLEOTIDE SEQUENCE</scope>
</reference>
<dbReference type="InterPro" id="IPR040256">
    <property type="entry name" value="At4g02000-like"/>
</dbReference>
<dbReference type="GO" id="GO:0008270">
    <property type="term" value="F:zinc ion binding"/>
    <property type="evidence" value="ECO:0007669"/>
    <property type="project" value="UniProtKB-KW"/>
</dbReference>
<evidence type="ECO:0000313" key="4">
    <source>
        <dbReference type="EMBL" id="CAI0404381.1"/>
    </source>
</evidence>
<dbReference type="EMBL" id="CAMGYJ010000004">
    <property type="protein sequence ID" value="CAI0404381.1"/>
    <property type="molecule type" value="Genomic_DNA"/>
</dbReference>
<name>A0AAV0J765_9ROSI</name>
<feature type="region of interest" description="Disordered" evidence="2">
    <location>
        <begin position="174"/>
        <end position="371"/>
    </location>
</feature>
<proteinExistence type="predicted"/>
<dbReference type="InterPro" id="IPR036875">
    <property type="entry name" value="Znf_CCHC_sf"/>
</dbReference>
<keyword evidence="5" id="KW-1185">Reference proteome</keyword>
<evidence type="ECO:0000256" key="2">
    <source>
        <dbReference type="SAM" id="MobiDB-lite"/>
    </source>
</evidence>
<feature type="region of interest" description="Disordered" evidence="2">
    <location>
        <begin position="402"/>
        <end position="421"/>
    </location>
</feature>
<gene>
    <name evidence="4" type="ORF">LITE_LOCUS12435</name>
</gene>
<dbReference type="PROSITE" id="PS50158">
    <property type="entry name" value="ZF_CCHC"/>
    <property type="match status" value="1"/>
</dbReference>
<organism evidence="4 5">
    <name type="scientific">Linum tenue</name>
    <dbReference type="NCBI Taxonomy" id="586396"/>
    <lineage>
        <taxon>Eukaryota</taxon>
        <taxon>Viridiplantae</taxon>
        <taxon>Streptophyta</taxon>
        <taxon>Embryophyta</taxon>
        <taxon>Tracheophyta</taxon>
        <taxon>Spermatophyta</taxon>
        <taxon>Magnoliopsida</taxon>
        <taxon>eudicotyledons</taxon>
        <taxon>Gunneridae</taxon>
        <taxon>Pentapetalae</taxon>
        <taxon>rosids</taxon>
        <taxon>fabids</taxon>
        <taxon>Malpighiales</taxon>
        <taxon>Linaceae</taxon>
        <taxon>Linum</taxon>
    </lineage>
</organism>
<evidence type="ECO:0000313" key="5">
    <source>
        <dbReference type="Proteomes" id="UP001154282"/>
    </source>
</evidence>
<keyword evidence="1" id="KW-0863">Zinc-finger</keyword>
<evidence type="ECO:0000256" key="1">
    <source>
        <dbReference type="PROSITE-ProRule" id="PRU00047"/>
    </source>
</evidence>
<feature type="compositionally biased region" description="Basic and acidic residues" evidence="2">
    <location>
        <begin position="259"/>
        <end position="271"/>
    </location>
</feature>
<keyword evidence="1" id="KW-0862">Zinc</keyword>
<dbReference type="GO" id="GO:0003676">
    <property type="term" value="F:nucleic acid binding"/>
    <property type="evidence" value="ECO:0007669"/>
    <property type="project" value="InterPro"/>
</dbReference>
<evidence type="ECO:0000259" key="3">
    <source>
        <dbReference type="PROSITE" id="PS50158"/>
    </source>
</evidence>
<feature type="compositionally biased region" description="Basic and acidic residues" evidence="2">
    <location>
        <begin position="189"/>
        <end position="214"/>
    </location>
</feature>
<sequence>MVVWIQFPGLPVHFYHKELLFTLGNLIGRSIKLDFHTQNQQRAKFARMAVEVDLSKPLVPRIRLDGYWQKVEYENLPMVCFECGRVGHTNLSCPDLNRRQGEEGKTVALPAGDASNGDTKAESNAGYGPWMVVTRKSWRNQGEQIKHGRLEAEMETNNGSLRIEERKEVLSMGKSYSQNNSRIQPKQRVSAENKLEADKKGKNNEKNGKGDNKGKGKVLGHNSKLGEGLLGPHPMEASSSRPMGEDSQSFIPVSPSNKATKEKRAEQHKPIGNDTGPTSHPPVATQTVSENNGTRIRVVEAQPYTPPPPRVVDPEAPSAVARTKKKSGGKKERNKGMLTPKKGTPIHHNPGKPLQIWTPIKERKGRSRDRRVSLTLKQIQDWTEMARAGGDGGSSLVIPAREETMNTEATGNAEATDRPSG</sequence>